<accession>A0A0V0REP9</accession>
<gene>
    <name evidence="1" type="ORF">T07_11458</name>
</gene>
<sequence length="110" mass="12921">MYSLKKLKKCIASRWVAKTYRSPNWVAVQKTSKRKTLILCLQSVGQSVRVYWERKKEGLIQYIKRFLICKLDEKVLLFDLHLSMMAVCNALFKLLTVTTMKLLNIKCGYN</sequence>
<reference evidence="1 2" key="1">
    <citation type="submission" date="2015-01" db="EMBL/GenBank/DDBJ databases">
        <title>Evolution of Trichinella species and genotypes.</title>
        <authorList>
            <person name="Korhonen P.K."/>
            <person name="Edoardo P."/>
            <person name="Giuseppe L.R."/>
            <person name="Gasser R.B."/>
        </authorList>
    </citation>
    <scope>NUCLEOTIDE SEQUENCE [LARGE SCALE GENOMIC DNA]</scope>
    <source>
        <strain evidence="1">ISS37</strain>
    </source>
</reference>
<proteinExistence type="predicted"/>
<comment type="caution">
    <text evidence="1">The sequence shown here is derived from an EMBL/GenBank/DDBJ whole genome shotgun (WGS) entry which is preliminary data.</text>
</comment>
<dbReference type="EMBL" id="JYDL01000233">
    <property type="protein sequence ID" value="KRX12996.1"/>
    <property type="molecule type" value="Genomic_DNA"/>
</dbReference>
<protein>
    <submittedName>
        <fullName evidence="1">Uncharacterized protein</fullName>
    </submittedName>
</protein>
<evidence type="ECO:0000313" key="2">
    <source>
        <dbReference type="Proteomes" id="UP000054630"/>
    </source>
</evidence>
<organism evidence="1 2">
    <name type="scientific">Trichinella nelsoni</name>
    <dbReference type="NCBI Taxonomy" id="6336"/>
    <lineage>
        <taxon>Eukaryota</taxon>
        <taxon>Metazoa</taxon>
        <taxon>Ecdysozoa</taxon>
        <taxon>Nematoda</taxon>
        <taxon>Enoplea</taxon>
        <taxon>Dorylaimia</taxon>
        <taxon>Trichinellida</taxon>
        <taxon>Trichinellidae</taxon>
        <taxon>Trichinella</taxon>
    </lineage>
</organism>
<name>A0A0V0REP9_9BILA</name>
<dbReference type="Proteomes" id="UP000054630">
    <property type="component" value="Unassembled WGS sequence"/>
</dbReference>
<evidence type="ECO:0000313" key="1">
    <source>
        <dbReference type="EMBL" id="KRX12996.1"/>
    </source>
</evidence>
<dbReference type="AlphaFoldDB" id="A0A0V0REP9"/>
<keyword evidence="2" id="KW-1185">Reference proteome</keyword>